<comment type="caution">
    <text evidence="2">The sequence shown here is derived from an EMBL/GenBank/DDBJ whole genome shotgun (WGS) entry which is preliminary data.</text>
</comment>
<keyword evidence="2" id="KW-0238">DNA-binding</keyword>
<protein>
    <submittedName>
        <fullName evidence="2">DNA-binding domain-containing protein</fullName>
    </submittedName>
</protein>
<dbReference type="Proteomes" id="UP000664303">
    <property type="component" value="Unassembled WGS sequence"/>
</dbReference>
<keyword evidence="3" id="KW-1185">Reference proteome</keyword>
<dbReference type="RefSeq" id="WP_206559304.1">
    <property type="nucleotide sequence ID" value="NZ_JAFKCZ010000003.1"/>
</dbReference>
<evidence type="ECO:0000313" key="2">
    <source>
        <dbReference type="EMBL" id="MBN7795864.1"/>
    </source>
</evidence>
<organism evidence="2 3">
    <name type="scientific">Parahaliea mediterranea</name>
    <dbReference type="NCBI Taxonomy" id="651086"/>
    <lineage>
        <taxon>Bacteria</taxon>
        <taxon>Pseudomonadati</taxon>
        <taxon>Pseudomonadota</taxon>
        <taxon>Gammaproteobacteria</taxon>
        <taxon>Cellvibrionales</taxon>
        <taxon>Halieaceae</taxon>
        <taxon>Parahaliea</taxon>
    </lineage>
</organism>
<reference evidence="2" key="1">
    <citation type="submission" date="2021-02" db="EMBL/GenBank/DDBJ databases">
        <title>PHA producing bacteria isolated from coastal sediment in Guangdong, Shenzhen.</title>
        <authorList>
            <person name="Zheng W."/>
            <person name="Yu S."/>
            <person name="Huang Y."/>
        </authorList>
    </citation>
    <scope>NUCLEOTIDE SEQUENCE</scope>
    <source>
        <strain evidence="2">TN14-10</strain>
    </source>
</reference>
<proteinExistence type="predicted"/>
<dbReference type="GO" id="GO:0003677">
    <property type="term" value="F:DNA binding"/>
    <property type="evidence" value="ECO:0007669"/>
    <property type="project" value="UniProtKB-KW"/>
</dbReference>
<feature type="domain" description="Putative DNA-binding" evidence="1">
    <location>
        <begin position="11"/>
        <end position="92"/>
    </location>
</feature>
<dbReference type="EMBL" id="JAFKCZ010000003">
    <property type="protein sequence ID" value="MBN7795864.1"/>
    <property type="molecule type" value="Genomic_DNA"/>
</dbReference>
<evidence type="ECO:0000259" key="1">
    <source>
        <dbReference type="Pfam" id="PF09836"/>
    </source>
</evidence>
<gene>
    <name evidence="2" type="ORF">JYP50_04630</name>
</gene>
<name>A0A939DD59_9GAMM</name>
<evidence type="ECO:0000313" key="3">
    <source>
        <dbReference type="Proteomes" id="UP000664303"/>
    </source>
</evidence>
<sequence length="257" mass="28032">MARESGAPTGQRALLEAIFTGRPAAGHDPRGLAVYRRNLLASAARALSISYPTVTCLLGRDRLGRLAGDFLQSAGRSVFDWGLWGEGFPVWLEEHSLCRQYPYLADSARLDWLMHCAQRAADARPDHASFANMEGLASLDFSLVAAPGCFVLESGFPVVAIHEAHRQDPARPDLGVAAAMLEAGRGQAALVWRQGPRTCLREARDEERIWLQLLNGGAATVAEALRRLPADSMPLEQWLDQAIREQLVIGLSHSSLT</sequence>
<dbReference type="InterPro" id="IPR018640">
    <property type="entry name" value="DUF2063"/>
</dbReference>
<dbReference type="AlphaFoldDB" id="A0A939DD59"/>
<accession>A0A939DD59</accession>
<dbReference type="Pfam" id="PF09836">
    <property type="entry name" value="DUF2063"/>
    <property type="match status" value="1"/>
</dbReference>